<evidence type="ECO:0000256" key="1">
    <source>
        <dbReference type="ARBA" id="ARBA00023002"/>
    </source>
</evidence>
<gene>
    <name evidence="3" type="ORF">SAMN05192551_10245</name>
</gene>
<dbReference type="RefSeq" id="WP_207646611.1">
    <property type="nucleotide sequence ID" value="NZ_FOQA01000002.1"/>
</dbReference>
<dbReference type="STRING" id="69895.SAMN05192551_10245"/>
<dbReference type="GO" id="GO:0016620">
    <property type="term" value="F:oxidoreductase activity, acting on the aldehyde or oxo group of donors, NAD or NADP as acceptor"/>
    <property type="evidence" value="ECO:0007669"/>
    <property type="project" value="InterPro"/>
</dbReference>
<keyword evidence="4" id="KW-1185">Reference proteome</keyword>
<evidence type="ECO:0000313" key="3">
    <source>
        <dbReference type="EMBL" id="SFH66073.1"/>
    </source>
</evidence>
<sequence>MVILDRDLASIQEVRNLVERAKKAQKQLATLNQNQIDRITEQLYLAGYDHAEALGKLANEETGFGKWEDKMAKNILASKDLWESIKSMKTIGIMESITEKKVVKIGVPMGLIAGLIPSTNPTSTVLYKALISIKAGNALIVSPHPSALNCITETVSVLQKALETAGVSRDLIGCITKPTMEATEALMKHKDINMILATGGTAMVKAAYSSGTPALGVGPGNVPAFIERSADIEDAVEKIFRSKSFDYGTVCASEQAIVVDAPIEQDVRKAVTQRGGYFLTGEALEKVKRIMERPNGAMNPAIVGRSAAYIANLAGIEIPQGTTLLLSDEPGVGKEYPFSKEKLTQLMGFYVVKDWKEGCSLCYQLLENGGLGHTLAIHSRDEKVIQAFALEKPVSRFLVNTPSTHGAVGLSTGLAPSLTLGCGTVGGSATSDNVTPLHLLNVRWMAYDLEMNQPSGAKEQRETDATVDIDQICQQVMQALQNKNISLGGK</sequence>
<name>A0A1I3BV22_9FIRM</name>
<dbReference type="Gene3D" id="3.40.605.10">
    <property type="entry name" value="Aldehyde Dehydrogenase, Chain A, domain 1"/>
    <property type="match status" value="1"/>
</dbReference>
<evidence type="ECO:0000313" key="4">
    <source>
        <dbReference type="Proteomes" id="UP000199287"/>
    </source>
</evidence>
<dbReference type="InterPro" id="IPR016163">
    <property type="entry name" value="Ald_DH_C"/>
</dbReference>
<reference evidence="4" key="1">
    <citation type="submission" date="2016-10" db="EMBL/GenBank/DDBJ databases">
        <authorList>
            <person name="Varghese N."/>
            <person name="Submissions S."/>
        </authorList>
    </citation>
    <scope>NUCLEOTIDE SEQUENCE [LARGE SCALE GENOMIC DNA]</scope>
    <source>
        <strain evidence="4">Z-7934</strain>
    </source>
</reference>
<dbReference type="CDD" id="cd07122">
    <property type="entry name" value="ALDH_F20_ACDH"/>
    <property type="match status" value="1"/>
</dbReference>
<organism evidence="3 4">
    <name type="scientific">Tindallia magadiensis</name>
    <dbReference type="NCBI Taxonomy" id="69895"/>
    <lineage>
        <taxon>Bacteria</taxon>
        <taxon>Bacillati</taxon>
        <taxon>Bacillota</taxon>
        <taxon>Clostridia</taxon>
        <taxon>Peptostreptococcales</taxon>
        <taxon>Tindalliaceae</taxon>
        <taxon>Tindallia</taxon>
    </lineage>
</organism>
<proteinExistence type="predicted"/>
<feature type="domain" description="Aldehyde dehydrogenase" evidence="2">
    <location>
        <begin position="8"/>
        <end position="281"/>
    </location>
</feature>
<dbReference type="AlphaFoldDB" id="A0A1I3BV22"/>
<dbReference type="PANTHER" id="PTHR11699">
    <property type="entry name" value="ALDEHYDE DEHYDROGENASE-RELATED"/>
    <property type="match status" value="1"/>
</dbReference>
<dbReference type="SUPFAM" id="SSF53720">
    <property type="entry name" value="ALDH-like"/>
    <property type="match status" value="1"/>
</dbReference>
<dbReference type="InterPro" id="IPR015590">
    <property type="entry name" value="Aldehyde_DH_dom"/>
</dbReference>
<keyword evidence="1" id="KW-0560">Oxidoreductase</keyword>
<evidence type="ECO:0000259" key="2">
    <source>
        <dbReference type="Pfam" id="PF00171"/>
    </source>
</evidence>
<dbReference type="InterPro" id="IPR016162">
    <property type="entry name" value="Ald_DH_N"/>
</dbReference>
<accession>A0A1I3BV22</accession>
<protein>
    <submittedName>
        <fullName evidence="3">Acetaldehyde dehydrogenase (Acetylating)</fullName>
    </submittedName>
</protein>
<dbReference type="InterPro" id="IPR013357">
    <property type="entry name" value="Acetaldehyde_DH_acetylating"/>
</dbReference>
<dbReference type="NCBIfam" id="TIGR02518">
    <property type="entry name" value="EutH_ACDH"/>
    <property type="match status" value="1"/>
</dbReference>
<dbReference type="InterPro" id="IPR016161">
    <property type="entry name" value="Ald_DH/histidinol_DH"/>
</dbReference>
<dbReference type="Proteomes" id="UP000199287">
    <property type="component" value="Unassembled WGS sequence"/>
</dbReference>
<dbReference type="Pfam" id="PF00171">
    <property type="entry name" value="Aldedh"/>
    <property type="match status" value="1"/>
</dbReference>
<dbReference type="EMBL" id="FOQA01000002">
    <property type="protein sequence ID" value="SFH66073.1"/>
    <property type="molecule type" value="Genomic_DNA"/>
</dbReference>
<dbReference type="Gene3D" id="3.40.309.10">
    <property type="entry name" value="Aldehyde Dehydrogenase, Chain A, domain 2"/>
    <property type="match status" value="1"/>
</dbReference>